<dbReference type="InterPro" id="IPR024079">
    <property type="entry name" value="MetalloPept_cat_dom_sf"/>
</dbReference>
<feature type="compositionally biased region" description="Basic residues" evidence="7">
    <location>
        <begin position="33"/>
        <end position="45"/>
    </location>
</feature>
<evidence type="ECO:0000256" key="3">
    <source>
        <dbReference type="ARBA" id="ARBA00022801"/>
    </source>
</evidence>
<dbReference type="Gene3D" id="3.40.390.10">
    <property type="entry name" value="Collagenase (Catalytic Domain)"/>
    <property type="match status" value="1"/>
</dbReference>
<feature type="region of interest" description="Disordered" evidence="7">
    <location>
        <begin position="1"/>
        <end position="61"/>
    </location>
</feature>
<dbReference type="PANTHER" id="PTHR10127:SF780">
    <property type="entry name" value="METALLOENDOPEPTIDASE"/>
    <property type="match status" value="1"/>
</dbReference>
<keyword evidence="6" id="KW-1015">Disulfide bond</keyword>
<evidence type="ECO:0000256" key="2">
    <source>
        <dbReference type="ARBA" id="ARBA00022723"/>
    </source>
</evidence>
<keyword evidence="6" id="KW-0245">EGF-like domain</keyword>
<name>A0A0N5A150_PARTI</name>
<feature type="domain" description="EGF-like" evidence="8">
    <location>
        <begin position="201"/>
        <end position="241"/>
    </location>
</feature>
<evidence type="ECO:0000256" key="6">
    <source>
        <dbReference type="PROSITE-ProRule" id="PRU00076"/>
    </source>
</evidence>
<dbReference type="PROSITE" id="PS01186">
    <property type="entry name" value="EGF_2"/>
    <property type="match status" value="1"/>
</dbReference>
<evidence type="ECO:0000259" key="8">
    <source>
        <dbReference type="PROSITE" id="PS50026"/>
    </source>
</evidence>
<evidence type="ECO:0000256" key="1">
    <source>
        <dbReference type="ARBA" id="ARBA00022670"/>
    </source>
</evidence>
<dbReference type="PANTHER" id="PTHR10127">
    <property type="entry name" value="DISCOIDIN, CUB, EGF, LAMININ , AND ZINC METALLOPROTEASE DOMAIN CONTAINING"/>
    <property type="match status" value="1"/>
</dbReference>
<feature type="compositionally biased region" description="Low complexity" evidence="7">
    <location>
        <begin position="21"/>
        <end position="32"/>
    </location>
</feature>
<dbReference type="GO" id="GO:0004222">
    <property type="term" value="F:metalloendopeptidase activity"/>
    <property type="evidence" value="ECO:0007669"/>
    <property type="project" value="InterPro"/>
</dbReference>
<evidence type="ECO:0000313" key="9">
    <source>
        <dbReference type="Proteomes" id="UP000038045"/>
    </source>
</evidence>
<dbReference type="GO" id="GO:0006508">
    <property type="term" value="P:proteolysis"/>
    <property type="evidence" value="ECO:0007669"/>
    <property type="project" value="UniProtKB-KW"/>
</dbReference>
<evidence type="ECO:0000256" key="5">
    <source>
        <dbReference type="ARBA" id="ARBA00023049"/>
    </source>
</evidence>
<dbReference type="SUPFAM" id="SSF55486">
    <property type="entry name" value="Metalloproteases ('zincins'), catalytic domain"/>
    <property type="match status" value="1"/>
</dbReference>
<proteinExistence type="predicted"/>
<keyword evidence="9" id="KW-1185">Reference proteome</keyword>
<dbReference type="CDD" id="cd00054">
    <property type="entry name" value="EGF_CA"/>
    <property type="match status" value="1"/>
</dbReference>
<evidence type="ECO:0000256" key="7">
    <source>
        <dbReference type="SAM" id="MobiDB-lite"/>
    </source>
</evidence>
<feature type="compositionally biased region" description="Basic residues" evidence="7">
    <location>
        <begin position="9"/>
        <end position="20"/>
    </location>
</feature>
<dbReference type="Proteomes" id="UP000038045">
    <property type="component" value="Unplaced"/>
</dbReference>
<evidence type="ECO:0000256" key="4">
    <source>
        <dbReference type="ARBA" id="ARBA00022833"/>
    </source>
</evidence>
<comment type="caution">
    <text evidence="6">Lacks conserved residue(s) required for the propagation of feature annotation.</text>
</comment>
<dbReference type="WBParaSite" id="PTRK_0001535000.1">
    <property type="protein sequence ID" value="PTRK_0001535000.1"/>
    <property type="gene ID" value="PTRK_0001535000"/>
</dbReference>
<keyword evidence="5" id="KW-0482">Metalloprotease</keyword>
<dbReference type="PROSITE" id="PS50026">
    <property type="entry name" value="EGF_3"/>
    <property type="match status" value="1"/>
</dbReference>
<dbReference type="Pfam" id="PF01400">
    <property type="entry name" value="Astacin"/>
    <property type="match status" value="1"/>
</dbReference>
<dbReference type="GO" id="GO:0046872">
    <property type="term" value="F:metal ion binding"/>
    <property type="evidence" value="ECO:0007669"/>
    <property type="project" value="UniProtKB-KW"/>
</dbReference>
<protein>
    <submittedName>
        <fullName evidence="10">EGF-like domain-containing protein</fullName>
    </submittedName>
</protein>
<reference evidence="10" key="1">
    <citation type="submission" date="2017-02" db="UniProtKB">
        <authorList>
            <consortium name="WormBaseParasite"/>
        </authorList>
    </citation>
    <scope>IDENTIFICATION</scope>
</reference>
<evidence type="ECO:0000313" key="10">
    <source>
        <dbReference type="WBParaSite" id="PTRK_0001535000.1"/>
    </source>
</evidence>
<dbReference type="AlphaFoldDB" id="A0A0N5A150"/>
<keyword evidence="1" id="KW-0645">Protease</keyword>
<accession>A0A0N5A150</accession>
<keyword evidence="2" id="KW-0479">Metal-binding</keyword>
<organism evidence="9 10">
    <name type="scientific">Parastrongyloides trichosuri</name>
    <name type="common">Possum-specific nematode worm</name>
    <dbReference type="NCBI Taxonomy" id="131310"/>
    <lineage>
        <taxon>Eukaryota</taxon>
        <taxon>Metazoa</taxon>
        <taxon>Ecdysozoa</taxon>
        <taxon>Nematoda</taxon>
        <taxon>Chromadorea</taxon>
        <taxon>Rhabditida</taxon>
        <taxon>Tylenchina</taxon>
        <taxon>Panagrolaimomorpha</taxon>
        <taxon>Strongyloidoidea</taxon>
        <taxon>Strongyloididae</taxon>
        <taxon>Parastrongyloides</taxon>
    </lineage>
</organism>
<keyword evidence="4" id="KW-0862">Zinc</keyword>
<dbReference type="InterPro" id="IPR000742">
    <property type="entry name" value="EGF"/>
</dbReference>
<sequence>MSQQEKLKQQKKGKRQKKINQKLLQLKSQINKNKTKKNKKKKSSLKKASQNKTEPKKVSKRSIKEMRVIKISKMSGMKNFSYDGSDNLIIYGNGCNKSPGCIARLLMQRLYIALTVQRYDRDKYITVNNDSILQGYIKDYMINETFDTFSGPFDFGSIMFPDRRYGSFLFRDTFTSINITQYGFMAGQMYNISFTDMRMLDYFYCNLTSPPLVTCQNNGYPNPKNNYRCKCPNGYTGRYCEELESSSKGCPEQQIIVTKFNTTLEFNQTRRCNVNLTAPEGKRIHIYLNRTNAGVGTPCFERRGLEIKLLEDKSITGLCLCGFGSNMHLTSEGDSVFIQYNGIAVANKAVLYHCIEGECDNSLIKHPNGSEEEYNDEEEDWYY</sequence>
<dbReference type="InterPro" id="IPR001506">
    <property type="entry name" value="Peptidase_M12A"/>
</dbReference>
<dbReference type="Gene3D" id="2.10.25.10">
    <property type="entry name" value="Laminin"/>
    <property type="match status" value="1"/>
</dbReference>
<dbReference type="PROSITE" id="PS00022">
    <property type="entry name" value="EGF_1"/>
    <property type="match status" value="1"/>
</dbReference>
<feature type="disulfide bond" evidence="6">
    <location>
        <begin position="231"/>
        <end position="240"/>
    </location>
</feature>
<keyword evidence="3" id="KW-0378">Hydrolase</keyword>